<proteinExistence type="predicted"/>
<dbReference type="GO" id="GO:0007264">
    <property type="term" value="P:small GTPase-mediated signal transduction"/>
    <property type="evidence" value="ECO:0007669"/>
    <property type="project" value="InterPro"/>
</dbReference>
<dbReference type="GO" id="GO:0005085">
    <property type="term" value="F:guanyl-nucleotide exchange factor activity"/>
    <property type="evidence" value="ECO:0007669"/>
    <property type="project" value="InterPro"/>
</dbReference>
<dbReference type="WBParaSite" id="GPUH_0001059701-mRNA-1">
    <property type="protein sequence ID" value="GPUH_0001059701-mRNA-1"/>
    <property type="gene ID" value="GPUH_0001059701"/>
</dbReference>
<evidence type="ECO:0000256" key="1">
    <source>
        <dbReference type="SAM" id="Phobius"/>
    </source>
</evidence>
<keyword evidence="1" id="KW-0812">Transmembrane</keyword>
<dbReference type="PANTHER" id="PTHR23317">
    <property type="entry name" value="DEDICATOR OF CYTOKINESIS DOCK"/>
    <property type="match status" value="1"/>
</dbReference>
<protein>
    <submittedName>
        <fullName evidence="3">Ufd2P_core domain-containing protein</fullName>
    </submittedName>
</protein>
<sequence length="258" mass="29865">LVISPILVFLWNYCFYSTLISIADKVEAVGRVHLLRTFVLYYFRSATVRTKSSPEDETIHSALCRYVTTYMTNIESDTEALSMAFRQFWFLFVIAAKSMALRLLDVGLYKVPRGNRFSPELLFRIGSMIDKVVSLIIAKHRDLPQECRHANSALAYFLRYCLSFMNRGSVFSWIHCAVEKMDESDSRTIRFHKLEFLQIIFGHEHLVPLCLPVMCDASGNIFRKYGSFSSDGIGKLFSTHVYFSLKIFFLFYGLIRNC</sequence>
<feature type="chain" id="PRO_5008148385" evidence="2">
    <location>
        <begin position="29"/>
        <end position="258"/>
    </location>
</feature>
<dbReference type="PANTHER" id="PTHR23317:SF26">
    <property type="entry name" value="ZIZIMIN, ISOFORM K"/>
    <property type="match status" value="1"/>
</dbReference>
<dbReference type="AlphaFoldDB" id="A0A183DPE3"/>
<reference evidence="3" key="1">
    <citation type="submission" date="2016-06" db="UniProtKB">
        <authorList>
            <consortium name="WormBaseParasite"/>
        </authorList>
    </citation>
    <scope>IDENTIFICATION</scope>
</reference>
<feature type="signal peptide" evidence="2">
    <location>
        <begin position="1"/>
        <end position="28"/>
    </location>
</feature>
<evidence type="ECO:0000256" key="2">
    <source>
        <dbReference type="SAM" id="SignalP"/>
    </source>
</evidence>
<name>A0A183DPE3_9BILA</name>
<organism evidence="3">
    <name type="scientific">Gongylonema pulchrum</name>
    <dbReference type="NCBI Taxonomy" id="637853"/>
    <lineage>
        <taxon>Eukaryota</taxon>
        <taxon>Metazoa</taxon>
        <taxon>Ecdysozoa</taxon>
        <taxon>Nematoda</taxon>
        <taxon>Chromadorea</taxon>
        <taxon>Rhabditida</taxon>
        <taxon>Spirurina</taxon>
        <taxon>Spiruromorpha</taxon>
        <taxon>Spiruroidea</taxon>
        <taxon>Gongylonematidae</taxon>
        <taxon>Gongylonema</taxon>
    </lineage>
</organism>
<evidence type="ECO:0000313" key="3">
    <source>
        <dbReference type="WBParaSite" id="GPUH_0001059701-mRNA-1"/>
    </source>
</evidence>
<accession>A0A183DPE3</accession>
<keyword evidence="2" id="KW-0732">Signal</keyword>
<keyword evidence="1" id="KW-1133">Transmembrane helix</keyword>
<feature type="transmembrane region" description="Helical" evidence="1">
    <location>
        <begin position="233"/>
        <end position="255"/>
    </location>
</feature>
<dbReference type="InterPro" id="IPR026791">
    <property type="entry name" value="DOCK"/>
</dbReference>
<keyword evidence="1" id="KW-0472">Membrane</keyword>